<evidence type="ECO:0000256" key="2">
    <source>
        <dbReference type="ARBA" id="ARBA00023002"/>
    </source>
</evidence>
<comment type="similarity">
    <text evidence="1">Belongs to the Gfo/Idh/MocA family.</text>
</comment>
<dbReference type="InterPro" id="IPR000683">
    <property type="entry name" value="Gfo/Idh/MocA-like_OxRdtase_N"/>
</dbReference>
<evidence type="ECO:0000313" key="4">
    <source>
        <dbReference type="EMBL" id="MDQ0119591.1"/>
    </source>
</evidence>
<evidence type="ECO:0000313" key="5">
    <source>
        <dbReference type="Proteomes" id="UP001226389"/>
    </source>
</evidence>
<keyword evidence="2" id="KW-0560">Oxidoreductase</keyword>
<gene>
    <name evidence="4" type="ORF">J2T22_002786</name>
</gene>
<dbReference type="Pfam" id="PF01408">
    <property type="entry name" value="GFO_IDH_MocA"/>
    <property type="match status" value="1"/>
</dbReference>
<dbReference type="RefSeq" id="WP_307491239.1">
    <property type="nucleotide sequence ID" value="NZ_JAUSSY010000009.1"/>
</dbReference>
<accession>A0ABT9UKM0</accession>
<dbReference type="Proteomes" id="UP001226389">
    <property type="component" value="Unassembled WGS sequence"/>
</dbReference>
<dbReference type="SUPFAM" id="SSF51735">
    <property type="entry name" value="NAD(P)-binding Rossmann-fold domains"/>
    <property type="match status" value="1"/>
</dbReference>
<proteinExistence type="inferred from homology"/>
<keyword evidence="5" id="KW-1185">Reference proteome</keyword>
<sequence>MPWNIGILGAGPGVSALHLPVLGQLQELFTVVHIADSGSGRARALAERIGARCSAGERDLLEDQRVDVVAICSPPAQHSRQVLASVAAGKRAIFCEKPLATTRQEAEAVIEACRAAGAILMVGTNHLFDAAWGRARHQLVALEGKVQAVSVTLALPPNDRYHQPVAEGGPFQAARRDAPDVRDPAVAAGVLRQLLTGLAIHDLPAVRDIAPGIDEVVYARLVPPVGYLVGYRAGDVLVQLALTMLPDGPDALWRMAITTSHDRIEVDFPPAFVHAGSAAVRVRSVDGRWTSYRRQPVDGYVAEWRLLASLLEGDVPVEYDEVLADSHYAVDLANAAAARILEGAGQ</sequence>
<feature type="domain" description="Gfo/Idh/MocA-like oxidoreductase N-terminal" evidence="3">
    <location>
        <begin position="4"/>
        <end position="123"/>
    </location>
</feature>
<dbReference type="PANTHER" id="PTHR43708">
    <property type="entry name" value="CONSERVED EXPRESSED OXIDOREDUCTASE (EUROFUNG)"/>
    <property type="match status" value="1"/>
</dbReference>
<dbReference type="EMBL" id="JAUSSY010000009">
    <property type="protein sequence ID" value="MDQ0119591.1"/>
    <property type="molecule type" value="Genomic_DNA"/>
</dbReference>
<evidence type="ECO:0000259" key="3">
    <source>
        <dbReference type="Pfam" id="PF01408"/>
    </source>
</evidence>
<dbReference type="PANTHER" id="PTHR43708:SF5">
    <property type="entry name" value="CONSERVED EXPRESSED OXIDOREDUCTASE (EUROFUNG)-RELATED"/>
    <property type="match status" value="1"/>
</dbReference>
<protein>
    <submittedName>
        <fullName evidence="4">Dehydrogenase</fullName>
    </submittedName>
</protein>
<dbReference type="InterPro" id="IPR051317">
    <property type="entry name" value="Gfo/Idh/MocA_oxidoreduct"/>
</dbReference>
<dbReference type="Gene3D" id="3.40.50.720">
    <property type="entry name" value="NAD(P)-binding Rossmann-like Domain"/>
    <property type="match status" value="1"/>
</dbReference>
<organism evidence="4 5">
    <name type="scientific">Pseudarthrobacter defluvii</name>
    <dbReference type="NCBI Taxonomy" id="410837"/>
    <lineage>
        <taxon>Bacteria</taxon>
        <taxon>Bacillati</taxon>
        <taxon>Actinomycetota</taxon>
        <taxon>Actinomycetes</taxon>
        <taxon>Micrococcales</taxon>
        <taxon>Micrococcaceae</taxon>
        <taxon>Pseudarthrobacter</taxon>
    </lineage>
</organism>
<dbReference type="Gene3D" id="3.30.360.10">
    <property type="entry name" value="Dihydrodipicolinate Reductase, domain 2"/>
    <property type="match status" value="1"/>
</dbReference>
<dbReference type="InterPro" id="IPR036291">
    <property type="entry name" value="NAD(P)-bd_dom_sf"/>
</dbReference>
<reference evidence="4 5" key="1">
    <citation type="submission" date="2023-07" db="EMBL/GenBank/DDBJ databases">
        <title>Sorghum-associated microbial communities from plants grown in Nebraska, USA.</title>
        <authorList>
            <person name="Schachtman D."/>
        </authorList>
    </citation>
    <scope>NUCLEOTIDE SEQUENCE [LARGE SCALE GENOMIC DNA]</scope>
    <source>
        <strain evidence="4 5">DS994</strain>
    </source>
</reference>
<evidence type="ECO:0000256" key="1">
    <source>
        <dbReference type="ARBA" id="ARBA00010928"/>
    </source>
</evidence>
<name>A0ABT9UKM0_9MICC</name>
<comment type="caution">
    <text evidence="4">The sequence shown here is derived from an EMBL/GenBank/DDBJ whole genome shotgun (WGS) entry which is preliminary data.</text>
</comment>